<dbReference type="InterPro" id="IPR015510">
    <property type="entry name" value="PGRP"/>
</dbReference>
<sequence length="225" mass="24081">MTHLPRLDRRSMLGGGIALLGAGIAGCSIAPDRDPVNTVPVAEPVIISADEWGAMSPQGPPEVVHRRPDLIVIHHTAGPNTDDLSQEHAEELARSIQRFHMESQGWSDSGQHFTVSRGGSVLEGRVGSLDASRTGSEFVQGSHAYGANDASVGIENEGTYNTEEMPAAQWDALVALTAWLCTQHRVQPSGIVGHRDVTNTDCPGDWLYGRVARLRRDVAAVLHGG</sequence>
<dbReference type="SMART" id="SM00701">
    <property type="entry name" value="PGRP"/>
    <property type="match status" value="1"/>
</dbReference>
<evidence type="ECO:0000313" key="6">
    <source>
        <dbReference type="Proteomes" id="UP000216300"/>
    </source>
</evidence>
<dbReference type="PROSITE" id="PS51318">
    <property type="entry name" value="TAT"/>
    <property type="match status" value="1"/>
</dbReference>
<dbReference type="Gene3D" id="3.40.80.10">
    <property type="entry name" value="Peptidoglycan recognition protein-like"/>
    <property type="match status" value="1"/>
</dbReference>
<dbReference type="SMART" id="SM00644">
    <property type="entry name" value="Ami_2"/>
    <property type="match status" value="1"/>
</dbReference>
<proteinExistence type="inferred from homology"/>
<dbReference type="PROSITE" id="PS51257">
    <property type="entry name" value="PROKAR_LIPOPROTEIN"/>
    <property type="match status" value="1"/>
</dbReference>
<feature type="domain" description="N-acetylmuramoyl-L-alanine amidase" evidence="2">
    <location>
        <begin position="56"/>
        <end position="204"/>
    </location>
</feature>
<comment type="caution">
    <text evidence="5">The sequence shown here is derived from an EMBL/GenBank/DDBJ whole genome shotgun (WGS) entry which is preliminary data.</text>
</comment>
<evidence type="ECO:0000259" key="3">
    <source>
        <dbReference type="SMART" id="SM00701"/>
    </source>
</evidence>
<evidence type="ECO:0000313" key="4">
    <source>
        <dbReference type="EMBL" id="OYN88278.1"/>
    </source>
</evidence>
<dbReference type="AlphaFoldDB" id="A0A255EE98"/>
<dbReference type="InterPro" id="IPR036505">
    <property type="entry name" value="Amidase/PGRP_sf"/>
</dbReference>
<dbReference type="PANTHER" id="PTHR11022">
    <property type="entry name" value="PEPTIDOGLYCAN RECOGNITION PROTEIN"/>
    <property type="match status" value="1"/>
</dbReference>
<accession>A0A255E9N0</accession>
<accession>A0A255EE98</accession>
<dbReference type="SUPFAM" id="SSF55846">
    <property type="entry name" value="N-acetylmuramoyl-L-alanine amidase-like"/>
    <property type="match status" value="1"/>
</dbReference>
<dbReference type="GO" id="GO:0008745">
    <property type="term" value="F:N-acetylmuramoyl-L-alanine amidase activity"/>
    <property type="evidence" value="ECO:0007669"/>
    <property type="project" value="InterPro"/>
</dbReference>
<comment type="similarity">
    <text evidence="1">Belongs to the N-acetylmuramoyl-L-alanine amidase 2 family.</text>
</comment>
<dbReference type="CDD" id="cd06583">
    <property type="entry name" value="PGRP"/>
    <property type="match status" value="1"/>
</dbReference>
<dbReference type="InterPro" id="IPR006619">
    <property type="entry name" value="PGRP_domain_met/bac"/>
</dbReference>
<dbReference type="Pfam" id="PF01510">
    <property type="entry name" value="Amidase_2"/>
    <property type="match status" value="1"/>
</dbReference>
<dbReference type="GO" id="GO:0009253">
    <property type="term" value="P:peptidoglycan catabolic process"/>
    <property type="evidence" value="ECO:0007669"/>
    <property type="project" value="InterPro"/>
</dbReference>
<evidence type="ECO:0000313" key="5">
    <source>
        <dbReference type="EMBL" id="OYN89887.1"/>
    </source>
</evidence>
<evidence type="ECO:0000256" key="1">
    <source>
        <dbReference type="ARBA" id="ARBA00007553"/>
    </source>
</evidence>
<dbReference type="Proteomes" id="UP000216533">
    <property type="component" value="Unassembled WGS sequence"/>
</dbReference>
<dbReference type="OrthoDB" id="514320at2"/>
<dbReference type="EMBL" id="NMVI01000013">
    <property type="protein sequence ID" value="OYN88278.1"/>
    <property type="molecule type" value="Genomic_DNA"/>
</dbReference>
<feature type="domain" description="Peptidoglycan recognition protein family" evidence="3">
    <location>
        <begin position="44"/>
        <end position="198"/>
    </location>
</feature>
<dbReference type="GO" id="GO:0008270">
    <property type="term" value="F:zinc ion binding"/>
    <property type="evidence" value="ECO:0007669"/>
    <property type="project" value="InterPro"/>
</dbReference>
<reference evidence="6 7" key="1">
    <citation type="submission" date="2017-07" db="EMBL/GenBank/DDBJ databases">
        <title>Draft whole genome sequences of clinical Proprionibacteriaceae strains.</title>
        <authorList>
            <person name="Bernier A.-M."/>
            <person name="Bernard K."/>
            <person name="Domingo M.-C."/>
        </authorList>
    </citation>
    <scope>NUCLEOTIDE SEQUENCE [LARGE SCALE GENOMIC DNA]</scope>
    <source>
        <strain evidence="5 6">NML 150081</strain>
        <strain evidence="4 7">NML 160184</strain>
    </source>
</reference>
<organism evidence="5 6">
    <name type="scientific">Parenemella sanctibonifatiensis</name>
    <dbReference type="NCBI Taxonomy" id="2016505"/>
    <lineage>
        <taxon>Bacteria</taxon>
        <taxon>Bacillati</taxon>
        <taxon>Actinomycetota</taxon>
        <taxon>Actinomycetes</taxon>
        <taxon>Propionibacteriales</taxon>
        <taxon>Propionibacteriaceae</taxon>
        <taxon>Parenemella</taxon>
    </lineage>
</organism>
<dbReference type="Proteomes" id="UP000216300">
    <property type="component" value="Unassembled WGS sequence"/>
</dbReference>
<dbReference type="RefSeq" id="WP_094450265.1">
    <property type="nucleotide sequence ID" value="NZ_NMVI01000013.1"/>
</dbReference>
<protein>
    <submittedName>
        <fullName evidence="5">N-acetylmuramoyl-L-alanine amidase</fullName>
    </submittedName>
</protein>
<dbReference type="EMBL" id="NMVJ01000008">
    <property type="protein sequence ID" value="OYN89887.1"/>
    <property type="molecule type" value="Genomic_DNA"/>
</dbReference>
<dbReference type="PANTHER" id="PTHR11022:SF41">
    <property type="entry name" value="PEPTIDOGLYCAN-RECOGNITION PROTEIN LC-RELATED"/>
    <property type="match status" value="1"/>
</dbReference>
<evidence type="ECO:0000313" key="7">
    <source>
        <dbReference type="Proteomes" id="UP000216533"/>
    </source>
</evidence>
<evidence type="ECO:0000259" key="2">
    <source>
        <dbReference type="SMART" id="SM00644"/>
    </source>
</evidence>
<name>A0A255EE98_9ACTN</name>
<keyword evidence="6" id="KW-1185">Reference proteome</keyword>
<dbReference type="InterPro" id="IPR006311">
    <property type="entry name" value="TAT_signal"/>
</dbReference>
<dbReference type="InterPro" id="IPR002502">
    <property type="entry name" value="Amidase_domain"/>
</dbReference>
<gene>
    <name evidence="5" type="ORF">CGZ91_10305</name>
    <name evidence="4" type="ORF">CGZ92_04895</name>
</gene>